<dbReference type="EC" id="3.1.1.11" evidence="5"/>
<dbReference type="GeneID" id="103700276"/>
<name>A0A8B9A369_PHODC</name>
<proteinExistence type="predicted"/>
<dbReference type="UniPathway" id="UPA00545">
    <property type="reaction ID" value="UER00823"/>
</dbReference>
<reference evidence="7" key="1">
    <citation type="journal article" date="2019" name="Nat. Commun.">
        <title>Genome-wide association mapping of date palm fruit traits.</title>
        <authorList>
            <person name="Hazzouri K.M."/>
            <person name="Gros-Balthazard M."/>
            <person name="Flowers J.M."/>
            <person name="Copetti D."/>
            <person name="Lemansour A."/>
            <person name="Lebrun M."/>
            <person name="Masmoudi K."/>
            <person name="Ferrand S."/>
            <person name="Dhar M.I."/>
            <person name="Fresquez Z.A."/>
            <person name="Rosas U."/>
            <person name="Zhang J."/>
            <person name="Talag J."/>
            <person name="Lee S."/>
            <person name="Kudrna D."/>
            <person name="Powell R.F."/>
            <person name="Leitch I.J."/>
            <person name="Krueger R.R."/>
            <person name="Wing R.A."/>
            <person name="Amiri K.M.A."/>
            <person name="Purugganan M.D."/>
        </authorList>
    </citation>
    <scope>NUCLEOTIDE SEQUENCE [LARGE SCALE GENOMIC DNA]</scope>
    <source>
        <strain evidence="7">cv. Khalas</strain>
    </source>
</reference>
<keyword evidence="2 5" id="KW-0378">Hydrolase</keyword>
<evidence type="ECO:0000256" key="3">
    <source>
        <dbReference type="ARBA" id="ARBA00023085"/>
    </source>
</evidence>
<evidence type="ECO:0000256" key="5">
    <source>
        <dbReference type="RuleBase" id="RU000589"/>
    </source>
</evidence>
<dbReference type="InterPro" id="IPR033131">
    <property type="entry name" value="Pectinesterase_Asp_AS"/>
</dbReference>
<dbReference type="Proteomes" id="UP000228380">
    <property type="component" value="Chromosome 3"/>
</dbReference>
<dbReference type="GO" id="GO:0045490">
    <property type="term" value="P:pectin catabolic process"/>
    <property type="evidence" value="ECO:0007669"/>
    <property type="project" value="UniProtKB-UniRule"/>
</dbReference>
<keyword evidence="3 5" id="KW-0063">Aspartyl esterase</keyword>
<evidence type="ECO:0000259" key="6">
    <source>
        <dbReference type="Pfam" id="PF01095"/>
    </source>
</evidence>
<feature type="active site" evidence="4">
    <location>
        <position position="124"/>
    </location>
</feature>
<dbReference type="AlphaFoldDB" id="A0A8B9A369"/>
<dbReference type="PROSITE" id="PS00503">
    <property type="entry name" value="PECTINESTERASE_2"/>
    <property type="match status" value="1"/>
</dbReference>
<dbReference type="Gene3D" id="2.160.20.10">
    <property type="entry name" value="Single-stranded right-handed beta-helix, Pectin lyase-like"/>
    <property type="match status" value="1"/>
</dbReference>
<dbReference type="InterPro" id="IPR012334">
    <property type="entry name" value="Pectin_lyas_fold"/>
</dbReference>
<evidence type="ECO:0000256" key="1">
    <source>
        <dbReference type="ARBA" id="ARBA00005184"/>
    </source>
</evidence>
<dbReference type="InterPro" id="IPR000070">
    <property type="entry name" value="Pectinesterase_cat"/>
</dbReference>
<dbReference type="InterPro" id="IPR011050">
    <property type="entry name" value="Pectin_lyase_fold/virulence"/>
</dbReference>
<dbReference type="RefSeq" id="XP_038981070.1">
    <property type="nucleotide sequence ID" value="XM_039125142.1"/>
</dbReference>
<dbReference type="PANTHER" id="PTHR31707">
    <property type="entry name" value="PECTINESTERASE"/>
    <property type="match status" value="1"/>
</dbReference>
<evidence type="ECO:0000256" key="4">
    <source>
        <dbReference type="PROSITE-ProRule" id="PRU10040"/>
    </source>
</evidence>
<comment type="catalytic activity">
    <reaction evidence="5">
        <text>[(1-&gt;4)-alpha-D-galacturonosyl methyl ester](n) + n H2O = [(1-&gt;4)-alpha-D-galacturonosyl](n) + n methanol + n H(+)</text>
        <dbReference type="Rhea" id="RHEA:22380"/>
        <dbReference type="Rhea" id="RHEA-COMP:14570"/>
        <dbReference type="Rhea" id="RHEA-COMP:14573"/>
        <dbReference type="ChEBI" id="CHEBI:15377"/>
        <dbReference type="ChEBI" id="CHEBI:15378"/>
        <dbReference type="ChEBI" id="CHEBI:17790"/>
        <dbReference type="ChEBI" id="CHEBI:140522"/>
        <dbReference type="ChEBI" id="CHEBI:140523"/>
        <dbReference type="EC" id="3.1.1.11"/>
    </reaction>
</comment>
<sequence length="196" mass="21455">MSLVLDVWSCSNLVLNRWKLAIFPVAWDTLSGIQPVDFRISVSSAALPTARSLVQSILAAASSNLNRSNAARNCLEHLSLSDRRLAAAATTLPRGRAADGHQDTLYARSLRQLYRRFRISGTVDFVFGNATAVFDECLLEVVTRAEGPGKSGSDAVMAQGRTDPVQATGFVFHRCAVNGSEEFLTAFRRKPKANRW</sequence>
<dbReference type="KEGG" id="pda:103700276"/>
<dbReference type="Pfam" id="PF01095">
    <property type="entry name" value="Pectinesterase"/>
    <property type="match status" value="1"/>
</dbReference>
<evidence type="ECO:0000256" key="2">
    <source>
        <dbReference type="ARBA" id="ARBA00022801"/>
    </source>
</evidence>
<dbReference type="SUPFAM" id="SSF51126">
    <property type="entry name" value="Pectin lyase-like"/>
    <property type="match status" value="1"/>
</dbReference>
<reference evidence="8" key="2">
    <citation type="submission" date="2025-08" db="UniProtKB">
        <authorList>
            <consortium name="RefSeq"/>
        </authorList>
    </citation>
    <scope>IDENTIFICATION</scope>
    <source>
        <tissue evidence="8">Young leaves</tissue>
    </source>
</reference>
<comment type="pathway">
    <text evidence="1 5">Glycan metabolism; pectin degradation; 2-dehydro-3-deoxy-D-gluconate from pectin: step 1/5.</text>
</comment>
<accession>A0A8B9A369</accession>
<protein>
    <recommendedName>
        <fullName evidence="5">Pectinesterase</fullName>
        <ecNumber evidence="5">3.1.1.11</ecNumber>
    </recommendedName>
</protein>
<keyword evidence="7" id="KW-1185">Reference proteome</keyword>
<organism evidence="7 8">
    <name type="scientific">Phoenix dactylifera</name>
    <name type="common">Date palm</name>
    <dbReference type="NCBI Taxonomy" id="42345"/>
    <lineage>
        <taxon>Eukaryota</taxon>
        <taxon>Viridiplantae</taxon>
        <taxon>Streptophyta</taxon>
        <taxon>Embryophyta</taxon>
        <taxon>Tracheophyta</taxon>
        <taxon>Spermatophyta</taxon>
        <taxon>Magnoliopsida</taxon>
        <taxon>Liliopsida</taxon>
        <taxon>Arecaceae</taxon>
        <taxon>Coryphoideae</taxon>
        <taxon>Phoeniceae</taxon>
        <taxon>Phoenix</taxon>
    </lineage>
</organism>
<gene>
    <name evidence="8" type="primary">LOC103700276</name>
</gene>
<evidence type="ECO:0000313" key="8">
    <source>
        <dbReference type="RefSeq" id="XP_038981070.1"/>
    </source>
</evidence>
<evidence type="ECO:0000313" key="7">
    <source>
        <dbReference type="Proteomes" id="UP000228380"/>
    </source>
</evidence>
<dbReference type="GO" id="GO:0042545">
    <property type="term" value="P:cell wall modification"/>
    <property type="evidence" value="ECO:0007669"/>
    <property type="project" value="UniProtKB-UniRule"/>
</dbReference>
<feature type="domain" description="Pectinesterase catalytic" evidence="6">
    <location>
        <begin position="98"/>
        <end position="184"/>
    </location>
</feature>
<dbReference type="GO" id="GO:0030599">
    <property type="term" value="F:pectinesterase activity"/>
    <property type="evidence" value="ECO:0007669"/>
    <property type="project" value="UniProtKB-UniRule"/>
</dbReference>